<dbReference type="SUPFAM" id="SSF52172">
    <property type="entry name" value="CheY-like"/>
    <property type="match status" value="1"/>
</dbReference>
<evidence type="ECO:0000256" key="3">
    <source>
        <dbReference type="ARBA" id="ARBA00023163"/>
    </source>
</evidence>
<dbReference type="EMBL" id="JAENIK010000004">
    <property type="protein sequence ID" value="MBK1814533.1"/>
    <property type="molecule type" value="Genomic_DNA"/>
</dbReference>
<evidence type="ECO:0000256" key="2">
    <source>
        <dbReference type="ARBA" id="ARBA00023125"/>
    </source>
</evidence>
<evidence type="ECO:0000259" key="5">
    <source>
        <dbReference type="PROSITE" id="PS50043"/>
    </source>
</evidence>
<dbReference type="Proteomes" id="UP000600139">
    <property type="component" value="Unassembled WGS sequence"/>
</dbReference>
<keyword evidence="2" id="KW-0238">DNA-binding</keyword>
<keyword evidence="1" id="KW-0805">Transcription regulation</keyword>
<dbReference type="GO" id="GO:0000160">
    <property type="term" value="P:phosphorelay signal transduction system"/>
    <property type="evidence" value="ECO:0007669"/>
    <property type="project" value="InterPro"/>
</dbReference>
<dbReference type="SUPFAM" id="SSF46894">
    <property type="entry name" value="C-terminal effector domain of the bipartite response regulators"/>
    <property type="match status" value="1"/>
</dbReference>
<name>A0A934QXH7_9BACT</name>
<keyword evidence="8" id="KW-1185">Reference proteome</keyword>
<accession>A0A934QXH7</accession>
<evidence type="ECO:0000256" key="1">
    <source>
        <dbReference type="ARBA" id="ARBA00023015"/>
    </source>
</evidence>
<dbReference type="SMART" id="SM00421">
    <property type="entry name" value="HTH_LUXR"/>
    <property type="match status" value="1"/>
</dbReference>
<dbReference type="AlphaFoldDB" id="A0A934QXH7"/>
<dbReference type="Pfam" id="PF00196">
    <property type="entry name" value="GerE"/>
    <property type="match status" value="1"/>
</dbReference>
<dbReference type="PANTHER" id="PTHR44688">
    <property type="entry name" value="DNA-BINDING TRANSCRIPTIONAL ACTIVATOR DEVR_DOSR"/>
    <property type="match status" value="1"/>
</dbReference>
<dbReference type="InterPro" id="IPR011006">
    <property type="entry name" value="CheY-like_superfamily"/>
</dbReference>
<dbReference type="PROSITE" id="PS50043">
    <property type="entry name" value="HTH_LUXR_2"/>
    <property type="match status" value="1"/>
</dbReference>
<evidence type="ECO:0000256" key="4">
    <source>
        <dbReference type="PROSITE-ProRule" id="PRU00169"/>
    </source>
</evidence>
<feature type="modified residue" description="4-aspartylphosphate" evidence="4">
    <location>
        <position position="69"/>
    </location>
</feature>
<protein>
    <submittedName>
        <fullName evidence="7">Response regulator transcription factor</fullName>
    </submittedName>
</protein>
<dbReference type="PROSITE" id="PS00622">
    <property type="entry name" value="HTH_LUXR_1"/>
    <property type="match status" value="1"/>
</dbReference>
<dbReference type="InterPro" id="IPR036388">
    <property type="entry name" value="WH-like_DNA-bd_sf"/>
</dbReference>
<dbReference type="GO" id="GO:0006355">
    <property type="term" value="P:regulation of DNA-templated transcription"/>
    <property type="evidence" value="ECO:0007669"/>
    <property type="project" value="InterPro"/>
</dbReference>
<dbReference type="Gene3D" id="3.40.50.2300">
    <property type="match status" value="1"/>
</dbReference>
<sequence>MFDQAVSPENHSGSFTSEPLVCVVDDEEEIRRNLCDLFVSASLPVRAFGSFSEFFERGAHQGPCCLVIDPSLHGMGEGDFKAILIDNADQVVCLTAHADISMCTFAMKAGAVDYLIKPVDAETMLEAAKRALARSQATLAAKIARTAAQAKFAKLTTREFGVMYRVIAGLLNKQIAAELGIAEKTIKVHRGRVMRKAEVVSVAELVKLAITAGITDPA</sequence>
<dbReference type="GO" id="GO:0003677">
    <property type="term" value="F:DNA binding"/>
    <property type="evidence" value="ECO:0007669"/>
    <property type="project" value="UniProtKB-KW"/>
</dbReference>
<dbReference type="InterPro" id="IPR016032">
    <property type="entry name" value="Sig_transdc_resp-reg_C-effctor"/>
</dbReference>
<gene>
    <name evidence="7" type="ORF">JIN84_02835</name>
</gene>
<evidence type="ECO:0000313" key="7">
    <source>
        <dbReference type="EMBL" id="MBK1814533.1"/>
    </source>
</evidence>
<keyword evidence="3" id="KW-0804">Transcription</keyword>
<dbReference type="Pfam" id="PF00072">
    <property type="entry name" value="Response_reg"/>
    <property type="match status" value="1"/>
</dbReference>
<dbReference type="CDD" id="cd06170">
    <property type="entry name" value="LuxR_C_like"/>
    <property type="match status" value="1"/>
</dbReference>
<dbReference type="PANTHER" id="PTHR44688:SF16">
    <property type="entry name" value="DNA-BINDING TRANSCRIPTIONAL ACTIVATOR DEVR_DOSR"/>
    <property type="match status" value="1"/>
</dbReference>
<proteinExistence type="predicted"/>
<reference evidence="7" key="1">
    <citation type="submission" date="2021-01" db="EMBL/GenBank/DDBJ databases">
        <title>Modified the classification status of verrucomicrobia.</title>
        <authorList>
            <person name="Feng X."/>
        </authorList>
    </citation>
    <scope>NUCLEOTIDE SEQUENCE</scope>
    <source>
        <strain evidence="7">JCM 18052</strain>
    </source>
</reference>
<feature type="domain" description="Response regulatory" evidence="6">
    <location>
        <begin position="20"/>
        <end position="132"/>
    </location>
</feature>
<dbReference type="InterPro" id="IPR001789">
    <property type="entry name" value="Sig_transdc_resp-reg_receiver"/>
</dbReference>
<evidence type="ECO:0000259" key="6">
    <source>
        <dbReference type="PROSITE" id="PS50110"/>
    </source>
</evidence>
<dbReference type="PRINTS" id="PR00038">
    <property type="entry name" value="HTHLUXR"/>
</dbReference>
<dbReference type="RefSeq" id="WP_200349494.1">
    <property type="nucleotide sequence ID" value="NZ_BAABHZ010000010.1"/>
</dbReference>
<evidence type="ECO:0000313" key="8">
    <source>
        <dbReference type="Proteomes" id="UP000600139"/>
    </source>
</evidence>
<dbReference type="SMART" id="SM00448">
    <property type="entry name" value="REC"/>
    <property type="match status" value="1"/>
</dbReference>
<dbReference type="Gene3D" id="1.10.10.10">
    <property type="entry name" value="Winged helix-like DNA-binding domain superfamily/Winged helix DNA-binding domain"/>
    <property type="match status" value="1"/>
</dbReference>
<feature type="domain" description="HTH luxR-type" evidence="5">
    <location>
        <begin position="148"/>
        <end position="213"/>
    </location>
</feature>
<keyword evidence="4" id="KW-0597">Phosphoprotein</keyword>
<organism evidence="7 8">
    <name type="scientific">Luteolibacter yonseiensis</name>
    <dbReference type="NCBI Taxonomy" id="1144680"/>
    <lineage>
        <taxon>Bacteria</taxon>
        <taxon>Pseudomonadati</taxon>
        <taxon>Verrucomicrobiota</taxon>
        <taxon>Verrucomicrobiia</taxon>
        <taxon>Verrucomicrobiales</taxon>
        <taxon>Verrucomicrobiaceae</taxon>
        <taxon>Luteolibacter</taxon>
    </lineage>
</organism>
<dbReference type="InterPro" id="IPR000792">
    <property type="entry name" value="Tscrpt_reg_LuxR_C"/>
</dbReference>
<dbReference type="PROSITE" id="PS50110">
    <property type="entry name" value="RESPONSE_REGULATORY"/>
    <property type="match status" value="1"/>
</dbReference>
<comment type="caution">
    <text evidence="7">The sequence shown here is derived from an EMBL/GenBank/DDBJ whole genome shotgun (WGS) entry which is preliminary data.</text>
</comment>